<dbReference type="EMBL" id="CP047045">
    <property type="protein sequence ID" value="QGZ94725.1"/>
    <property type="molecule type" value="Genomic_DNA"/>
</dbReference>
<dbReference type="AlphaFoldDB" id="A0A6I6MI59"/>
<keyword evidence="1" id="KW-0732">Signal</keyword>
<reference evidence="3" key="1">
    <citation type="submission" date="2019-12" db="EMBL/GenBank/DDBJ databases">
        <title>Complete genome of Terracaulis silvestris 0127_4.</title>
        <authorList>
            <person name="Vieira S."/>
            <person name="Riedel T."/>
            <person name="Sproer C."/>
            <person name="Pascual J."/>
            <person name="Boedeker C."/>
            <person name="Overmann J."/>
        </authorList>
    </citation>
    <scope>NUCLEOTIDE SEQUENCE [LARGE SCALE GENOMIC DNA]</scope>
    <source>
        <strain evidence="3">0127_4</strain>
    </source>
</reference>
<evidence type="ECO:0000256" key="1">
    <source>
        <dbReference type="SAM" id="SignalP"/>
    </source>
</evidence>
<dbReference type="RefSeq" id="WP_158765643.1">
    <property type="nucleotide sequence ID" value="NZ_CP047045.1"/>
</dbReference>
<proteinExistence type="predicted"/>
<organism evidence="2 3">
    <name type="scientific">Terricaulis silvestris</name>
    <dbReference type="NCBI Taxonomy" id="2686094"/>
    <lineage>
        <taxon>Bacteria</taxon>
        <taxon>Pseudomonadati</taxon>
        <taxon>Pseudomonadota</taxon>
        <taxon>Alphaproteobacteria</taxon>
        <taxon>Caulobacterales</taxon>
        <taxon>Caulobacteraceae</taxon>
        <taxon>Terricaulis</taxon>
    </lineage>
</organism>
<protein>
    <recommendedName>
        <fullName evidence="4">YARHG domain-containing protein</fullName>
    </recommendedName>
</protein>
<sequence>MHKVISATLLLASATTAALAQVEPSRPALPAPEATAPFEAREGWCQGYAAWYVSSVPSRLTNPSTDVRDTQRIENEINYCKLDPKEYERQTRAELAQETTPG</sequence>
<feature type="signal peptide" evidence="1">
    <location>
        <begin position="1"/>
        <end position="20"/>
    </location>
</feature>
<dbReference type="KEGG" id="tsv:DSM104635_01555"/>
<accession>A0A6I6MI59</accession>
<evidence type="ECO:0000313" key="2">
    <source>
        <dbReference type="EMBL" id="QGZ94725.1"/>
    </source>
</evidence>
<evidence type="ECO:0008006" key="4">
    <source>
        <dbReference type="Google" id="ProtNLM"/>
    </source>
</evidence>
<gene>
    <name evidence="2" type="ORF">DSM104635_01555</name>
</gene>
<keyword evidence="3" id="KW-1185">Reference proteome</keyword>
<feature type="chain" id="PRO_5026032004" description="YARHG domain-containing protein" evidence="1">
    <location>
        <begin position="21"/>
        <end position="102"/>
    </location>
</feature>
<name>A0A6I6MI59_9CAUL</name>
<evidence type="ECO:0000313" key="3">
    <source>
        <dbReference type="Proteomes" id="UP000431269"/>
    </source>
</evidence>
<dbReference type="Proteomes" id="UP000431269">
    <property type="component" value="Chromosome"/>
</dbReference>